<dbReference type="GO" id="GO:0015421">
    <property type="term" value="F:ABC-type oligopeptide transporter activity"/>
    <property type="evidence" value="ECO:0007669"/>
    <property type="project" value="TreeGrafter"/>
</dbReference>
<proteinExistence type="predicted"/>
<evidence type="ECO:0000259" key="11">
    <source>
        <dbReference type="PROSITE" id="PS50893"/>
    </source>
</evidence>
<keyword evidence="7" id="KW-0067">ATP-binding</keyword>
<dbReference type="PATRIC" id="fig|857291.3.peg.1400"/>
<accession>G6AGH7</accession>
<dbReference type="PROSITE" id="PS50990">
    <property type="entry name" value="PEPTIDASE_C39"/>
    <property type="match status" value="1"/>
</dbReference>
<name>G6AGH7_9BACT</name>
<dbReference type="InterPro" id="IPR003593">
    <property type="entry name" value="AAA+_ATPase"/>
</dbReference>
<dbReference type="Pfam" id="PF03412">
    <property type="entry name" value="Peptidase_C39"/>
    <property type="match status" value="1"/>
</dbReference>
<evidence type="ECO:0000256" key="9">
    <source>
        <dbReference type="ARBA" id="ARBA00023136"/>
    </source>
</evidence>
<dbReference type="Proteomes" id="UP000004597">
    <property type="component" value="Unassembled WGS sequence"/>
</dbReference>
<feature type="transmembrane region" description="Helical" evidence="10">
    <location>
        <begin position="295"/>
        <end position="317"/>
    </location>
</feature>
<dbReference type="HOGENOM" id="CLU_000604_95_3_10"/>
<dbReference type="PROSITE" id="PS50893">
    <property type="entry name" value="ABC_TRANSPORTER_2"/>
    <property type="match status" value="1"/>
</dbReference>
<comment type="caution">
    <text evidence="14">The sequence shown here is derived from an EMBL/GenBank/DDBJ whole genome shotgun (WGS) entry which is preliminary data.</text>
</comment>
<evidence type="ECO:0000313" key="14">
    <source>
        <dbReference type="EMBL" id="EHG16236.1"/>
    </source>
</evidence>
<dbReference type="GO" id="GO:0005524">
    <property type="term" value="F:ATP binding"/>
    <property type="evidence" value="ECO:0007669"/>
    <property type="project" value="UniProtKB-KW"/>
</dbReference>
<keyword evidence="4 10" id="KW-0812">Transmembrane</keyword>
<dbReference type="GO" id="GO:0005886">
    <property type="term" value="C:plasma membrane"/>
    <property type="evidence" value="ECO:0007669"/>
    <property type="project" value="UniProtKB-SubCell"/>
</dbReference>
<keyword evidence="8 10" id="KW-1133">Transmembrane helix</keyword>
<evidence type="ECO:0000313" key="15">
    <source>
        <dbReference type="Proteomes" id="UP000004597"/>
    </source>
</evidence>
<dbReference type="CDD" id="cd18571">
    <property type="entry name" value="ABC_6TM_peptidase_like"/>
    <property type="match status" value="1"/>
</dbReference>
<dbReference type="GO" id="GO:0016887">
    <property type="term" value="F:ATP hydrolysis activity"/>
    <property type="evidence" value="ECO:0007669"/>
    <property type="project" value="InterPro"/>
</dbReference>
<keyword evidence="15" id="KW-1185">Reference proteome</keyword>
<dbReference type="Gene3D" id="3.90.70.10">
    <property type="entry name" value="Cysteine proteinases"/>
    <property type="match status" value="1"/>
</dbReference>
<dbReference type="EMBL" id="AFXP01000010">
    <property type="protein sequence ID" value="EHG16236.1"/>
    <property type="molecule type" value="Genomic_DNA"/>
</dbReference>
<evidence type="ECO:0000256" key="7">
    <source>
        <dbReference type="ARBA" id="ARBA00022840"/>
    </source>
</evidence>
<dbReference type="MEROPS" id="C39.001"/>
<keyword evidence="6" id="KW-0378">Hydrolase</keyword>
<keyword evidence="5" id="KW-0547">Nucleotide-binding</keyword>
<reference evidence="14 15" key="1">
    <citation type="submission" date="2011-10" db="EMBL/GenBank/DDBJ databases">
        <title>The Genome Sequence of Prevotella histicola F0411.</title>
        <authorList>
            <consortium name="The Broad Institute Genome Sequencing Platform"/>
            <person name="Earl A."/>
            <person name="Ward D."/>
            <person name="Feldgarden M."/>
            <person name="Gevers D."/>
            <person name="Izard J."/>
            <person name="Ganesan A."/>
            <person name="Blanton J.M."/>
            <person name="Baranova O.V."/>
            <person name="Tanner A.C."/>
            <person name="Mathney J.M.J."/>
            <person name="Dewhirst F.E."/>
            <person name="Young S.K."/>
            <person name="Zeng Q."/>
            <person name="Gargeya S."/>
            <person name="Fitzgerald M."/>
            <person name="Haas B."/>
            <person name="Abouelleil A."/>
            <person name="Alvarado L."/>
            <person name="Arachchi H.M."/>
            <person name="Berlin A."/>
            <person name="Brown A."/>
            <person name="Chapman S.B."/>
            <person name="Chen Z."/>
            <person name="Dunbar C."/>
            <person name="Freedman E."/>
            <person name="Gearin G."/>
            <person name="Gellesch M."/>
            <person name="Goldberg J."/>
            <person name="Griggs A."/>
            <person name="Gujja S."/>
            <person name="Heiman D."/>
            <person name="Howarth C."/>
            <person name="Larson L."/>
            <person name="Lui A."/>
            <person name="MacDonald P.J.P."/>
            <person name="Montmayeur A."/>
            <person name="Murphy C."/>
            <person name="Neiman D."/>
            <person name="Pearson M."/>
            <person name="Priest M."/>
            <person name="Roberts A."/>
            <person name="Saif S."/>
            <person name="Shea T."/>
            <person name="Shenoy N."/>
            <person name="Sisk P."/>
            <person name="Stolte C."/>
            <person name="Sykes S."/>
            <person name="Wortman J."/>
            <person name="Nusbaum C."/>
            <person name="Birren B."/>
        </authorList>
    </citation>
    <scope>NUCLEOTIDE SEQUENCE [LARGE SCALE GENOMIC DNA]</scope>
    <source>
        <strain evidence="14 15">F0411</strain>
    </source>
</reference>
<evidence type="ECO:0000256" key="2">
    <source>
        <dbReference type="ARBA" id="ARBA00022448"/>
    </source>
</evidence>
<evidence type="ECO:0000259" key="12">
    <source>
        <dbReference type="PROSITE" id="PS50929"/>
    </source>
</evidence>
<evidence type="ECO:0000256" key="10">
    <source>
        <dbReference type="SAM" id="Phobius"/>
    </source>
</evidence>
<dbReference type="GeneID" id="66732281"/>
<evidence type="ECO:0000256" key="6">
    <source>
        <dbReference type="ARBA" id="ARBA00022801"/>
    </source>
</evidence>
<dbReference type="Gene3D" id="1.20.1560.10">
    <property type="entry name" value="ABC transporter type 1, transmembrane domain"/>
    <property type="match status" value="1"/>
</dbReference>
<comment type="subcellular location">
    <subcellularLocation>
        <location evidence="1">Cell membrane</location>
        <topology evidence="1">Multi-pass membrane protein</topology>
    </subcellularLocation>
</comment>
<dbReference type="PANTHER" id="PTHR43394">
    <property type="entry name" value="ATP-DEPENDENT PERMEASE MDL1, MITOCHONDRIAL"/>
    <property type="match status" value="1"/>
</dbReference>
<feature type="domain" description="ABC transmembrane type-1" evidence="12">
    <location>
        <begin position="188"/>
        <end position="467"/>
    </location>
</feature>
<protein>
    <submittedName>
        <fullName evidence="14">Uncharacterized protein</fullName>
    </submittedName>
</protein>
<dbReference type="STRING" id="857291.HMPREF9138_01398"/>
<dbReference type="SUPFAM" id="SSF52540">
    <property type="entry name" value="P-loop containing nucleoside triphosphate hydrolases"/>
    <property type="match status" value="1"/>
</dbReference>
<gene>
    <name evidence="14" type="ORF">HMPREF9138_01398</name>
</gene>
<dbReference type="GO" id="GO:0008233">
    <property type="term" value="F:peptidase activity"/>
    <property type="evidence" value="ECO:0007669"/>
    <property type="project" value="InterPro"/>
</dbReference>
<dbReference type="InterPro" id="IPR027417">
    <property type="entry name" value="P-loop_NTPase"/>
</dbReference>
<dbReference type="RefSeq" id="WP_008823309.1">
    <property type="nucleotide sequence ID" value="NZ_JH376763.1"/>
</dbReference>
<evidence type="ECO:0000256" key="1">
    <source>
        <dbReference type="ARBA" id="ARBA00004651"/>
    </source>
</evidence>
<dbReference type="PANTHER" id="PTHR43394:SF1">
    <property type="entry name" value="ATP-BINDING CASSETTE SUB-FAMILY B MEMBER 10, MITOCHONDRIAL"/>
    <property type="match status" value="1"/>
</dbReference>
<feature type="domain" description="Peptidase C39" evidence="13">
    <location>
        <begin position="13"/>
        <end position="133"/>
    </location>
</feature>
<dbReference type="InterPro" id="IPR036640">
    <property type="entry name" value="ABC1_TM_sf"/>
</dbReference>
<dbReference type="InterPro" id="IPR039421">
    <property type="entry name" value="Type_1_exporter"/>
</dbReference>
<dbReference type="InterPro" id="IPR005074">
    <property type="entry name" value="Peptidase_C39"/>
</dbReference>
<feature type="transmembrane region" description="Helical" evidence="10">
    <location>
        <begin position="188"/>
        <end position="210"/>
    </location>
</feature>
<evidence type="ECO:0000256" key="5">
    <source>
        <dbReference type="ARBA" id="ARBA00022741"/>
    </source>
</evidence>
<dbReference type="CDD" id="cd02418">
    <property type="entry name" value="Peptidase_C39B"/>
    <property type="match status" value="1"/>
</dbReference>
<evidence type="ECO:0000256" key="3">
    <source>
        <dbReference type="ARBA" id="ARBA00022475"/>
    </source>
</evidence>
<dbReference type="PROSITE" id="PS50929">
    <property type="entry name" value="ABC_TM1F"/>
    <property type="match status" value="1"/>
</dbReference>
<evidence type="ECO:0000259" key="13">
    <source>
        <dbReference type="PROSITE" id="PS50990"/>
    </source>
</evidence>
<dbReference type="InterPro" id="IPR003439">
    <property type="entry name" value="ABC_transporter-like_ATP-bd"/>
</dbReference>
<dbReference type="InterPro" id="IPR011527">
    <property type="entry name" value="ABC1_TM_dom"/>
</dbReference>
<dbReference type="SMART" id="SM00382">
    <property type="entry name" value="AAA"/>
    <property type="match status" value="1"/>
</dbReference>
<feature type="transmembrane region" description="Helical" evidence="10">
    <location>
        <begin position="222"/>
        <end position="242"/>
    </location>
</feature>
<keyword evidence="3" id="KW-1003">Cell membrane</keyword>
<feature type="transmembrane region" description="Helical" evidence="10">
    <location>
        <begin position="323"/>
        <end position="343"/>
    </location>
</feature>
<dbReference type="GO" id="GO:0006508">
    <property type="term" value="P:proteolysis"/>
    <property type="evidence" value="ECO:0007669"/>
    <property type="project" value="InterPro"/>
</dbReference>
<feature type="domain" description="ABC transporter" evidence="11">
    <location>
        <begin position="503"/>
        <end position="737"/>
    </location>
</feature>
<keyword evidence="9 10" id="KW-0472">Membrane</keyword>
<dbReference type="SUPFAM" id="SSF90123">
    <property type="entry name" value="ABC transporter transmembrane region"/>
    <property type="match status" value="1"/>
</dbReference>
<organism evidence="14 15">
    <name type="scientific">Prevotella histicola F0411</name>
    <dbReference type="NCBI Taxonomy" id="857291"/>
    <lineage>
        <taxon>Bacteria</taxon>
        <taxon>Pseudomonadati</taxon>
        <taxon>Bacteroidota</taxon>
        <taxon>Bacteroidia</taxon>
        <taxon>Bacteroidales</taxon>
        <taxon>Prevotellaceae</taxon>
        <taxon>Prevotella</taxon>
    </lineage>
</organism>
<dbReference type="Gene3D" id="3.40.50.300">
    <property type="entry name" value="P-loop containing nucleotide triphosphate hydrolases"/>
    <property type="match status" value="1"/>
</dbReference>
<keyword evidence="2" id="KW-0813">Transport</keyword>
<feature type="transmembrane region" description="Helical" evidence="10">
    <location>
        <begin position="422"/>
        <end position="448"/>
    </location>
</feature>
<evidence type="ECO:0000256" key="4">
    <source>
        <dbReference type="ARBA" id="ARBA00022692"/>
    </source>
</evidence>
<dbReference type="Pfam" id="PF00664">
    <property type="entry name" value="ABC_membrane"/>
    <property type="match status" value="1"/>
</dbReference>
<dbReference type="FunFam" id="3.40.50.300:FF:000299">
    <property type="entry name" value="ABC transporter ATP-binding protein/permease"/>
    <property type="match status" value="1"/>
</dbReference>
<dbReference type="AlphaFoldDB" id="G6AGH7"/>
<sequence length="749" mass="86215">MFSFKPRFPFTRQLESKDCGPACLQMICKYYKKFYEMEYLRDICGIKKEGVSIYDLIKASEKIGLKSQAYRLSYWKFRNEIPLPCIVHWNNHHFIVVYKITSKFIYVSDPQNGLCRFSLRDFANGWLTYKYSDGNNTKKRGVCIVSEPTNDFFRDEIPNQSSSQQSVLDVFNFIRSYMTSYKGTIIKVMLLLLVVTALNMLFPIITQNIIDVGIPSKDYDFISVMLISGIILTVSLSLSSWIQQLMTTHFSVHIKLSMQADFIIRMFKLPMNFFETRLMGDIIQRNTDYDRLESFIMTSMFNFILSILQFVVFGIILFYYNSIILWAFISGSLLYCGWVLFFWSIRKKMDIKYFTYLAKNQSQWIEMLSNMTDIKSFNYGTFKRWQWEKTQIRLFKTRIKLLNVSQLQELGSSLINTSKNLLIIYLAAISVTCGDMSMGMLIAVQYIVGQLSTPMEGIIQFIISIQMANISYMRVQEIINKPIEDGAIVKDFKTELVDFSQNIMLQNIYFKYSINDDYILKNISCILPKGKLIAVVGASGCGKSTIIKLLAGLYAPTSGNIVIGNMKLTSIPMTEWRNRIGLLSQDSGLLNETILDNIVFGRVFDAERLKQAVELANIKSDIEKKSMGYDTKILENGKGVSEGQKQRILFARAIYSHPEYLLLDELTSALDSNNELSIIETIKKLPYHPTTLLVAHRLSSVKRSDLIIVLKEGSIVEMGTHNNLYLKKGAYYSLFRSQEVIIEDLLSQQ</sequence>
<dbReference type="Pfam" id="PF00005">
    <property type="entry name" value="ABC_tran"/>
    <property type="match status" value="1"/>
</dbReference>
<evidence type="ECO:0000256" key="8">
    <source>
        <dbReference type="ARBA" id="ARBA00022989"/>
    </source>
</evidence>